<dbReference type="InterPro" id="IPR026870">
    <property type="entry name" value="Zinc_ribbon_dom"/>
</dbReference>
<accession>A0A1E7X9H0</accession>
<dbReference type="STRING" id="481719.LASUN_22690"/>
<dbReference type="RefSeq" id="WP_070368489.1">
    <property type="nucleotide sequence ID" value="NZ_JAZHVW010000007.1"/>
</dbReference>
<evidence type="ECO:0000259" key="1">
    <source>
        <dbReference type="Pfam" id="PF13240"/>
    </source>
</evidence>
<dbReference type="AlphaFoldDB" id="A0A1E7X9H0"/>
<dbReference type="Gene3D" id="4.10.1060.50">
    <property type="match status" value="1"/>
</dbReference>
<organism evidence="2 3">
    <name type="scientific">Lentilactobacillus sunkii</name>
    <dbReference type="NCBI Taxonomy" id="481719"/>
    <lineage>
        <taxon>Bacteria</taxon>
        <taxon>Bacillati</taxon>
        <taxon>Bacillota</taxon>
        <taxon>Bacilli</taxon>
        <taxon>Lactobacillales</taxon>
        <taxon>Lactobacillaceae</taxon>
        <taxon>Lentilactobacillus</taxon>
    </lineage>
</organism>
<evidence type="ECO:0000313" key="2">
    <source>
        <dbReference type="EMBL" id="OFA09787.1"/>
    </source>
</evidence>
<dbReference type="EMBL" id="MIQE01000024">
    <property type="protein sequence ID" value="OFA09787.1"/>
    <property type="molecule type" value="Genomic_DNA"/>
</dbReference>
<comment type="caution">
    <text evidence="2">The sequence shown here is derived from an EMBL/GenBank/DDBJ whole genome shotgun (WGS) entry which is preliminary data.</text>
</comment>
<reference evidence="2 3" key="1">
    <citation type="submission" date="2016-09" db="EMBL/GenBank/DDBJ databases">
        <title>Genome Sequence of Lactobacillus sunkii Strain CG01.</title>
        <authorList>
            <person name="Poehlein A."/>
            <person name="Gabris C."/>
            <person name="Bengelsdorf F.R."/>
            <person name="Duerre P."/>
            <person name="Daniel R."/>
        </authorList>
    </citation>
    <scope>NUCLEOTIDE SEQUENCE [LARGE SCALE GENOMIC DNA]</scope>
    <source>
        <strain evidence="2 3">CG_D</strain>
    </source>
</reference>
<proteinExistence type="predicted"/>
<sequence>MLKEVYRICPKCGMSNDMEANFCLKCGTKLTDADKKPLLKHSGRFIDVLAGLDISAEERAAAQQVEFLVGGLPADSIMNSPVYAEAVGNPGESIKSVTDQLVEKLYSTAVSLNLAGVANLKINTEVVPGVSERTVYMLAYGDGFIRAQE</sequence>
<evidence type="ECO:0000313" key="3">
    <source>
        <dbReference type="Proteomes" id="UP000177010"/>
    </source>
</evidence>
<dbReference type="Proteomes" id="UP000177010">
    <property type="component" value="Unassembled WGS sequence"/>
</dbReference>
<feature type="domain" description="Zinc-ribbon" evidence="1">
    <location>
        <begin position="9"/>
        <end position="30"/>
    </location>
</feature>
<name>A0A1E7X9H0_9LACO</name>
<dbReference type="Pfam" id="PF13240">
    <property type="entry name" value="Zn_Ribbon_1"/>
    <property type="match status" value="1"/>
</dbReference>
<gene>
    <name evidence="2" type="ORF">LASUN_22690</name>
</gene>
<dbReference type="InterPro" id="IPR038587">
    <property type="entry name" value="Ribosomal_eL40_sf"/>
</dbReference>
<protein>
    <recommendedName>
        <fullName evidence="1">Zinc-ribbon domain-containing protein</fullName>
    </recommendedName>
</protein>